<dbReference type="EMBL" id="CP006911">
    <property type="protein sequence ID" value="ALE01540.1"/>
    <property type="molecule type" value="Genomic_DNA"/>
</dbReference>
<evidence type="ECO:0000313" key="7">
    <source>
        <dbReference type="EMBL" id="ALE01540.1"/>
    </source>
</evidence>
<dbReference type="STRING" id="1125411.W908_02320"/>
<organism evidence="7 8">
    <name type="scientific">Candidatus Pseudothioglobus singularis PS1</name>
    <dbReference type="NCBI Taxonomy" id="1125411"/>
    <lineage>
        <taxon>Bacteria</taxon>
        <taxon>Pseudomonadati</taxon>
        <taxon>Pseudomonadota</taxon>
        <taxon>Gammaproteobacteria</taxon>
        <taxon>Candidatus Pseudothioglobaceae</taxon>
        <taxon>Candidatus Pseudothioglobus</taxon>
    </lineage>
</organism>
<dbReference type="Gene3D" id="2.40.10.340">
    <property type="entry name" value="Rod shape-determining protein MreC, domain 1"/>
    <property type="match status" value="1"/>
</dbReference>
<evidence type="ECO:0000256" key="4">
    <source>
        <dbReference type="ARBA" id="ARBA00032089"/>
    </source>
</evidence>
<name>A0A0M5KSV3_9GAMM</name>
<dbReference type="InterPro" id="IPR007221">
    <property type="entry name" value="MreC"/>
</dbReference>
<gene>
    <name evidence="7" type="ORF">W908_02320</name>
</gene>
<dbReference type="Pfam" id="PF04085">
    <property type="entry name" value="MreC"/>
    <property type="match status" value="1"/>
</dbReference>
<keyword evidence="8" id="KW-1185">Reference proteome</keyword>
<evidence type="ECO:0000313" key="8">
    <source>
        <dbReference type="Proteomes" id="UP000068905"/>
    </source>
</evidence>
<proteinExistence type="inferred from homology"/>
<dbReference type="Gene3D" id="2.40.10.350">
    <property type="entry name" value="Rod shape-determining protein MreC, domain 2"/>
    <property type="match status" value="1"/>
</dbReference>
<dbReference type="Proteomes" id="UP000068905">
    <property type="component" value="Chromosome"/>
</dbReference>
<comment type="function">
    <text evidence="5">Involved in formation and maintenance of cell shape.</text>
</comment>
<protein>
    <recommendedName>
        <fullName evidence="2 5">Cell shape-determining protein MreC</fullName>
    </recommendedName>
    <alternativeName>
        <fullName evidence="4 5">Cell shape protein MreC</fullName>
    </alternativeName>
</protein>
<dbReference type="OrthoDB" id="9808025at2"/>
<dbReference type="AlphaFoldDB" id="A0A0M5KSV3"/>
<evidence type="ECO:0000256" key="3">
    <source>
        <dbReference type="ARBA" id="ARBA00022960"/>
    </source>
</evidence>
<keyword evidence="3 5" id="KW-0133">Cell shape</keyword>
<accession>A0A0M5KSV3</accession>
<evidence type="ECO:0000256" key="1">
    <source>
        <dbReference type="ARBA" id="ARBA00009369"/>
    </source>
</evidence>
<dbReference type="PANTHER" id="PTHR34138">
    <property type="entry name" value="CELL SHAPE-DETERMINING PROTEIN MREC"/>
    <property type="match status" value="1"/>
</dbReference>
<dbReference type="GO" id="GO:0005886">
    <property type="term" value="C:plasma membrane"/>
    <property type="evidence" value="ECO:0007669"/>
    <property type="project" value="TreeGrafter"/>
</dbReference>
<dbReference type="PANTHER" id="PTHR34138:SF1">
    <property type="entry name" value="CELL SHAPE-DETERMINING PROTEIN MREC"/>
    <property type="match status" value="1"/>
</dbReference>
<dbReference type="KEGG" id="tsn:W908_02320"/>
<dbReference type="NCBIfam" id="TIGR00219">
    <property type="entry name" value="mreC"/>
    <property type="match status" value="1"/>
</dbReference>
<reference evidence="7 8" key="1">
    <citation type="journal article" date="2015" name="Genome Announc.">
        <title>Genome Sequence of 'Candidatus Thioglobus singularis' Strain PS1, a Mixotroph from the SUP05 Clade of Marine Gammaproteobacteria.</title>
        <authorList>
            <person name="Marshall K.T."/>
            <person name="Morris R.M."/>
        </authorList>
    </citation>
    <scope>NUCLEOTIDE SEQUENCE [LARGE SCALE GENOMIC DNA]</scope>
    <source>
        <strain evidence="7 8">PS1</strain>
    </source>
</reference>
<evidence type="ECO:0000256" key="2">
    <source>
        <dbReference type="ARBA" id="ARBA00013855"/>
    </source>
</evidence>
<dbReference type="InterPro" id="IPR042175">
    <property type="entry name" value="Cell/Rod_MreC_2"/>
</dbReference>
<dbReference type="InterPro" id="IPR042177">
    <property type="entry name" value="Cell/Rod_1"/>
</dbReference>
<dbReference type="PIRSF" id="PIRSF038471">
    <property type="entry name" value="MreC"/>
    <property type="match status" value="1"/>
</dbReference>
<dbReference type="InterPro" id="IPR055342">
    <property type="entry name" value="MreC_beta-barrel_core"/>
</dbReference>
<dbReference type="GO" id="GO:0008360">
    <property type="term" value="P:regulation of cell shape"/>
    <property type="evidence" value="ECO:0007669"/>
    <property type="project" value="UniProtKB-KW"/>
</dbReference>
<sequence>MRLLKLFVPVLLSIILIFLDARFSYLDNFKRFTLTLLSPIYVIVDLPGHVIDWVNDKGTENELLVSQNDYLEGQLIELKAKLQTYNNLALENQKISKLLESSYLIPDHNVMLARIKSVTQSRLSKQIIINKGLNDAVTLSDLVIGSDGVVGQVTEVTALFATVKLLSDPTLHIPVKNSRTGARGITKGLASNEKGMVVEFIPLESDIKIGDIFVTSGIGNSYPSGYSVGRVKSVDESPNSSFMRVSIDPTQNMNQLELVLIVKDKND</sequence>
<evidence type="ECO:0000256" key="5">
    <source>
        <dbReference type="PIRNR" id="PIRNR038471"/>
    </source>
</evidence>
<evidence type="ECO:0000259" key="6">
    <source>
        <dbReference type="Pfam" id="PF04085"/>
    </source>
</evidence>
<comment type="similarity">
    <text evidence="1 5">Belongs to the MreC family.</text>
</comment>
<dbReference type="RefSeq" id="WP_053819753.1">
    <property type="nucleotide sequence ID" value="NZ_CP006911.1"/>
</dbReference>
<feature type="domain" description="Rod shape-determining protein MreC beta-barrel core" evidence="6">
    <location>
        <begin position="118"/>
        <end position="263"/>
    </location>
</feature>